<keyword evidence="1" id="KW-0732">Signal</keyword>
<reference evidence="3 4" key="1">
    <citation type="submission" date="2024-09" db="EMBL/GenBank/DDBJ databases">
        <authorList>
            <person name="Sun Q."/>
            <person name="Mori K."/>
        </authorList>
    </citation>
    <scope>NUCLEOTIDE SEQUENCE [LARGE SCALE GENOMIC DNA]</scope>
    <source>
        <strain evidence="3 4">JCM 3331</strain>
    </source>
</reference>
<dbReference type="Gene3D" id="2.160.20.10">
    <property type="entry name" value="Single-stranded right-handed beta-helix, Pectin lyase-like"/>
    <property type="match status" value="1"/>
</dbReference>
<feature type="domain" description="Right handed beta helix" evidence="2">
    <location>
        <begin position="92"/>
        <end position="183"/>
    </location>
</feature>
<protein>
    <submittedName>
        <fullName evidence="3">Nitrous oxide reductase family maturation protein NosD</fullName>
    </submittedName>
</protein>
<gene>
    <name evidence="3" type="ORF">ACFFTL_09735</name>
</gene>
<dbReference type="InterPro" id="IPR022441">
    <property type="entry name" value="Para_beta_helix_rpt-2"/>
</dbReference>
<dbReference type="SUPFAM" id="SSF51126">
    <property type="entry name" value="Pectin lyase-like"/>
    <property type="match status" value="1"/>
</dbReference>
<dbReference type="InterPro" id="IPR012334">
    <property type="entry name" value="Pectin_lyas_fold"/>
</dbReference>
<evidence type="ECO:0000256" key="1">
    <source>
        <dbReference type="SAM" id="SignalP"/>
    </source>
</evidence>
<sequence>MRKSHITNLVCMAVVSATAVACAEPSVSAATPAVRTVQPGQSIQAAVDAARTGDTIVVEPGTYHESVLIKKQGLTLRGTGAKTVIKPPSTGTKTGNACAKAGSGVCVLGTSGHTVDGVSIRSLTVSGFKKNGIWASWTDGLKVRQVTSDTNGVWGIAQERSTRSELRSNTAHGNGDAGIFVANTVAEEGGATDTHGTQLRGNTLTNNRIGITARRVRNLTIRDNTATGNCSGMFVVGDEGKPQAGVMTIHNNRITDNNKFCKATPRLPAIQGSGIVLTGTVDNKVRDNTIRNNVGATPLSGGLVLFKSFVGAHNTGNTISRNVVLGNRPADLANQEAGRNNTFVGNTCATSAPTGMC</sequence>
<dbReference type="Pfam" id="PF13229">
    <property type="entry name" value="Beta_helix"/>
    <property type="match status" value="2"/>
</dbReference>
<dbReference type="PROSITE" id="PS51257">
    <property type="entry name" value="PROKAR_LIPOPROTEIN"/>
    <property type="match status" value="1"/>
</dbReference>
<accession>A0ABV5R644</accession>
<feature type="domain" description="Right handed beta helix" evidence="2">
    <location>
        <begin position="194"/>
        <end position="347"/>
    </location>
</feature>
<dbReference type="SMART" id="SM00710">
    <property type="entry name" value="PbH1"/>
    <property type="match status" value="7"/>
</dbReference>
<dbReference type="EMBL" id="JBHMCG010000046">
    <property type="protein sequence ID" value="MFB9572596.1"/>
    <property type="molecule type" value="Genomic_DNA"/>
</dbReference>
<evidence type="ECO:0000313" key="4">
    <source>
        <dbReference type="Proteomes" id="UP001589710"/>
    </source>
</evidence>
<keyword evidence="4" id="KW-1185">Reference proteome</keyword>
<name>A0ABV5R644_9ACTN</name>
<feature type="chain" id="PRO_5047498825" evidence="1">
    <location>
        <begin position="24"/>
        <end position="357"/>
    </location>
</feature>
<comment type="caution">
    <text evidence="3">The sequence shown here is derived from an EMBL/GenBank/DDBJ whole genome shotgun (WGS) entry which is preliminary data.</text>
</comment>
<dbReference type="NCBIfam" id="TIGR03804">
    <property type="entry name" value="para_beta_helix"/>
    <property type="match status" value="1"/>
</dbReference>
<proteinExistence type="predicted"/>
<dbReference type="InterPro" id="IPR039448">
    <property type="entry name" value="Beta_helix"/>
</dbReference>
<dbReference type="InterPro" id="IPR011050">
    <property type="entry name" value="Pectin_lyase_fold/virulence"/>
</dbReference>
<evidence type="ECO:0000259" key="2">
    <source>
        <dbReference type="Pfam" id="PF13229"/>
    </source>
</evidence>
<organism evidence="3 4">
    <name type="scientific">Streptomyces yanii</name>
    <dbReference type="NCBI Taxonomy" id="78510"/>
    <lineage>
        <taxon>Bacteria</taxon>
        <taxon>Bacillati</taxon>
        <taxon>Actinomycetota</taxon>
        <taxon>Actinomycetes</taxon>
        <taxon>Kitasatosporales</taxon>
        <taxon>Streptomycetaceae</taxon>
        <taxon>Streptomyces</taxon>
    </lineage>
</organism>
<dbReference type="Proteomes" id="UP001589710">
    <property type="component" value="Unassembled WGS sequence"/>
</dbReference>
<feature type="signal peptide" evidence="1">
    <location>
        <begin position="1"/>
        <end position="23"/>
    </location>
</feature>
<evidence type="ECO:0000313" key="3">
    <source>
        <dbReference type="EMBL" id="MFB9572596.1"/>
    </source>
</evidence>
<dbReference type="InterPro" id="IPR006626">
    <property type="entry name" value="PbH1"/>
</dbReference>
<dbReference type="RefSeq" id="WP_345517116.1">
    <property type="nucleotide sequence ID" value="NZ_BAAAXD010000044.1"/>
</dbReference>